<dbReference type="GO" id="GO:0043565">
    <property type="term" value="F:sequence-specific DNA binding"/>
    <property type="evidence" value="ECO:0007669"/>
    <property type="project" value="TreeGrafter"/>
</dbReference>
<evidence type="ECO:0000259" key="1">
    <source>
        <dbReference type="Pfam" id="PF13843"/>
    </source>
</evidence>
<dbReference type="InterPro" id="IPR052638">
    <property type="entry name" value="PiggyBac_TE-derived"/>
</dbReference>
<feature type="domain" description="PiggyBac transposable element-derived protein" evidence="1">
    <location>
        <begin position="26"/>
        <end position="154"/>
    </location>
</feature>
<evidence type="ECO:0000313" key="2">
    <source>
        <dbReference type="EMBL" id="JAS72574.1"/>
    </source>
</evidence>
<evidence type="ECO:0000313" key="4">
    <source>
        <dbReference type="EMBL" id="JAT06872.1"/>
    </source>
</evidence>
<organism evidence="3">
    <name type="scientific">Homalodisca liturata</name>
    <dbReference type="NCBI Taxonomy" id="320908"/>
    <lineage>
        <taxon>Eukaryota</taxon>
        <taxon>Metazoa</taxon>
        <taxon>Ecdysozoa</taxon>
        <taxon>Arthropoda</taxon>
        <taxon>Hexapoda</taxon>
        <taxon>Insecta</taxon>
        <taxon>Pterygota</taxon>
        <taxon>Neoptera</taxon>
        <taxon>Paraneoptera</taxon>
        <taxon>Hemiptera</taxon>
        <taxon>Auchenorrhyncha</taxon>
        <taxon>Membracoidea</taxon>
        <taxon>Cicadellidae</taxon>
        <taxon>Cicadellinae</taxon>
        <taxon>Proconiini</taxon>
        <taxon>Homalodisca</taxon>
    </lineage>
</organism>
<evidence type="ECO:0000313" key="3">
    <source>
        <dbReference type="EMBL" id="JAS99539.1"/>
    </source>
</evidence>
<gene>
    <name evidence="4" type="ORF">g.52405</name>
    <name evidence="2" type="ORF">g.52406</name>
    <name evidence="3" type="ORF">g.52407</name>
</gene>
<sequence length="158" mass="19146">MKWEKRYKTVHRLKPEPNYSEFNNKTPTELFELFFCNDIIELLVKESITYRRQKNNNNISVCYEEMKCFLAILLLSGYKQVPSKRNYWENELDVKNSFVSEAMRRDRFFYIMRYLHCADCSKLDADDRYSKLRPMLNILKKGFLDEYKGDTELSLMSR</sequence>
<dbReference type="Pfam" id="PF13843">
    <property type="entry name" value="DDE_Tnp_1_7"/>
    <property type="match status" value="1"/>
</dbReference>
<dbReference type="AlphaFoldDB" id="A0A1B6JK84"/>
<dbReference type="PANTHER" id="PTHR47055:SF2">
    <property type="entry name" value="PIGGYBAC TRANSPOSABLE ELEMENT-DERIVED PROTEIN 2-RELATED"/>
    <property type="match status" value="1"/>
</dbReference>
<dbReference type="EMBL" id="GECU01008167">
    <property type="protein sequence ID" value="JAS99539.1"/>
    <property type="molecule type" value="Transcribed_RNA"/>
</dbReference>
<accession>A0A1B6JK84</accession>
<name>A0A1B6JK84_9HEMI</name>
<dbReference type="EMBL" id="GECU01035132">
    <property type="protein sequence ID" value="JAS72574.1"/>
    <property type="molecule type" value="Transcribed_RNA"/>
</dbReference>
<dbReference type="InterPro" id="IPR029526">
    <property type="entry name" value="PGBD"/>
</dbReference>
<dbReference type="PANTHER" id="PTHR47055">
    <property type="entry name" value="DDE_TNP_1_7 DOMAIN-CONTAINING PROTEIN"/>
    <property type="match status" value="1"/>
</dbReference>
<proteinExistence type="predicted"/>
<protein>
    <recommendedName>
        <fullName evidence="1">PiggyBac transposable element-derived protein domain-containing protein</fullName>
    </recommendedName>
</protein>
<reference evidence="3" key="1">
    <citation type="submission" date="2015-11" db="EMBL/GenBank/DDBJ databases">
        <title>De novo transcriptome assembly of four potential Pierce s Disease insect vectors from Arizona vineyards.</title>
        <authorList>
            <person name="Tassone E.E."/>
        </authorList>
    </citation>
    <scope>NUCLEOTIDE SEQUENCE</scope>
</reference>
<dbReference type="EMBL" id="GECU01000835">
    <property type="protein sequence ID" value="JAT06872.1"/>
    <property type="molecule type" value="Transcribed_RNA"/>
</dbReference>